<gene>
    <name evidence="2" type="ORF">J2S59_001373</name>
</gene>
<dbReference type="SUPFAM" id="SSF53474">
    <property type="entry name" value="alpha/beta-Hydrolases"/>
    <property type="match status" value="1"/>
</dbReference>
<comment type="caution">
    <text evidence="2">The sequence shown here is derived from an EMBL/GenBank/DDBJ whole genome shotgun (WGS) entry which is preliminary data.</text>
</comment>
<accession>A0ABT9NMY3</accession>
<dbReference type="RefSeq" id="WP_068123856.1">
    <property type="nucleotide sequence ID" value="NZ_CCXJ01000670.1"/>
</dbReference>
<dbReference type="Gene3D" id="3.40.50.1820">
    <property type="entry name" value="alpha/beta hydrolase"/>
    <property type="match status" value="1"/>
</dbReference>
<proteinExistence type="predicted"/>
<protein>
    <recommendedName>
        <fullName evidence="1">GPI inositol-deacylase PGAP1-like alpha/beta domain-containing protein</fullName>
    </recommendedName>
</protein>
<evidence type="ECO:0000313" key="2">
    <source>
        <dbReference type="EMBL" id="MDP9821564.1"/>
    </source>
</evidence>
<evidence type="ECO:0000313" key="3">
    <source>
        <dbReference type="Proteomes" id="UP001240447"/>
    </source>
</evidence>
<feature type="domain" description="GPI inositol-deacylase PGAP1-like alpha/beta" evidence="1">
    <location>
        <begin position="313"/>
        <end position="395"/>
    </location>
</feature>
<name>A0ABT9NMY3_9ACTN</name>
<dbReference type="EMBL" id="JAUSQM010000001">
    <property type="protein sequence ID" value="MDP9821564.1"/>
    <property type="molecule type" value="Genomic_DNA"/>
</dbReference>
<sequence length="481" mass="50714">MGEYDGHGGAGGITARYDDMLAVADRLDLSADVLREAGGEVRAVAFSPHLAEALVVAADKVAVVEGSLALATIAPGGADWEGVELEAFAKVVREGVELYRATDELLAELEEDLWTAAGFVAGPALLGSLLLNPLGTGITGYLLYENLDDHPWLLDALTTMAPGLLQGSALALLGPLAVLLGTDGRWPTGDYEDAIIGLQALAARFGLLRDDVPFAFDRGPEGHAYDLTGDRFIEQLLLLERDQAYRTVVLGDGTEVQVPRVHILPVQRDGQTAYVVQIPGTQVWDPVADPANRYDLTSNVTLMTQQERAIITEAVAQAMRDAGLSSAHPVMLMGHSQGGIIAAAIASDPALQREFGIDSVLTAGSPIGRFPIPDDVAVLAIEHAEDAVPKLDAADNPDRPNWTTIVRDLPDSAFDGQQSPIAEAHGLDDYAETGAGAQRPGTLPPDLQASVDQWLEDSAAFVPSAGVTDPALVFEVAPGHP</sequence>
<evidence type="ECO:0000259" key="1">
    <source>
        <dbReference type="Pfam" id="PF07819"/>
    </source>
</evidence>
<keyword evidence="3" id="KW-1185">Reference proteome</keyword>
<dbReference type="Proteomes" id="UP001240447">
    <property type="component" value="Unassembled WGS sequence"/>
</dbReference>
<reference evidence="2 3" key="1">
    <citation type="submission" date="2023-07" db="EMBL/GenBank/DDBJ databases">
        <title>Sequencing the genomes of 1000 actinobacteria strains.</title>
        <authorList>
            <person name="Klenk H.-P."/>
        </authorList>
    </citation>
    <scope>NUCLEOTIDE SEQUENCE [LARGE SCALE GENOMIC DNA]</scope>
    <source>
        <strain evidence="2 3">GD13</strain>
    </source>
</reference>
<organism evidence="2 3">
    <name type="scientific">Nocardioides massiliensis</name>
    <dbReference type="NCBI Taxonomy" id="1325935"/>
    <lineage>
        <taxon>Bacteria</taxon>
        <taxon>Bacillati</taxon>
        <taxon>Actinomycetota</taxon>
        <taxon>Actinomycetes</taxon>
        <taxon>Propionibacteriales</taxon>
        <taxon>Nocardioidaceae</taxon>
        <taxon>Nocardioides</taxon>
    </lineage>
</organism>
<dbReference type="InterPro" id="IPR012908">
    <property type="entry name" value="PGAP1-ab_dom-like"/>
</dbReference>
<dbReference type="Pfam" id="PF07819">
    <property type="entry name" value="PGAP1"/>
    <property type="match status" value="1"/>
</dbReference>
<dbReference type="InterPro" id="IPR029058">
    <property type="entry name" value="AB_hydrolase_fold"/>
</dbReference>